<evidence type="ECO:0000259" key="1">
    <source>
        <dbReference type="Pfam" id="PF01592"/>
    </source>
</evidence>
<keyword evidence="3" id="KW-1185">Reference proteome</keyword>
<dbReference type="InterPro" id="IPR002871">
    <property type="entry name" value="NIF_FeS_clus_asmbl_NifU_N"/>
</dbReference>
<dbReference type="RefSeq" id="WP_165036233.1">
    <property type="nucleotide sequence ID" value="NZ_CP101808.1"/>
</dbReference>
<proteinExistence type="predicted"/>
<gene>
    <name evidence="2" type="ORF">NPA09_00575</name>
</gene>
<dbReference type="SUPFAM" id="SSF82649">
    <property type="entry name" value="SufE/NifU"/>
    <property type="match status" value="1"/>
</dbReference>
<evidence type="ECO:0000313" key="3">
    <source>
        <dbReference type="Proteomes" id="UP001059576"/>
    </source>
</evidence>
<feature type="domain" description="NIF system FeS cluster assembly NifU N-terminal" evidence="1">
    <location>
        <begin position="6"/>
        <end position="88"/>
    </location>
</feature>
<dbReference type="Gene3D" id="3.90.1010.10">
    <property type="match status" value="1"/>
</dbReference>
<organism evidence="2 3">
    <name type="scientific">Mycoplasmopsis equigenitalium</name>
    <dbReference type="NCBI Taxonomy" id="114883"/>
    <lineage>
        <taxon>Bacteria</taxon>
        <taxon>Bacillati</taxon>
        <taxon>Mycoplasmatota</taxon>
        <taxon>Mycoplasmoidales</taxon>
        <taxon>Metamycoplasmataceae</taxon>
        <taxon>Mycoplasmopsis</taxon>
    </lineage>
</organism>
<accession>A0ABY5J2U9</accession>
<dbReference type="EMBL" id="CP101808">
    <property type="protein sequence ID" value="UUD37059.1"/>
    <property type="molecule type" value="Genomic_DNA"/>
</dbReference>
<evidence type="ECO:0000313" key="2">
    <source>
        <dbReference type="EMBL" id="UUD37059.1"/>
    </source>
</evidence>
<name>A0ABY5J2U9_9BACT</name>
<reference evidence="2" key="1">
    <citation type="submission" date="2022-07" db="EMBL/GenBank/DDBJ databases">
        <title>Complete genome of Mycoplasma equigenitalium type strain T37.</title>
        <authorList>
            <person name="Spergser J."/>
        </authorList>
    </citation>
    <scope>NUCLEOTIDE SEQUENCE</scope>
    <source>
        <strain evidence="2">T37</strain>
    </source>
</reference>
<dbReference type="Proteomes" id="UP001059576">
    <property type="component" value="Chromosome"/>
</dbReference>
<dbReference type="Pfam" id="PF01592">
    <property type="entry name" value="NifU_N"/>
    <property type="match status" value="1"/>
</dbReference>
<protein>
    <submittedName>
        <fullName evidence="2">Iron-sulfur cluster assembly scaffold protein</fullName>
    </submittedName>
</protein>
<sequence length="135" mass="15558">MKCNKQQLIMEHYSNPKFLNNSLDEEKDFTIYSEHCVDKITFGLQSQDNKISICHKTVGCAVCVASTDMLIGLINNHDKKTILELVNKYQKLINQEIKEDDDLKELNIFCDVKVHLNRFNCANLIAKGLIQLLEQ</sequence>